<dbReference type="EMBL" id="CP050063">
    <property type="protein sequence ID" value="QIP13922.1"/>
    <property type="molecule type" value="Genomic_DNA"/>
</dbReference>
<name>A0A6G9AN48_9BACT</name>
<protein>
    <submittedName>
        <fullName evidence="2">Uncharacterized protein</fullName>
    </submittedName>
</protein>
<dbReference type="Proteomes" id="UP000501802">
    <property type="component" value="Chromosome"/>
</dbReference>
<sequence>MDTLTNNRKAWAKPTVQILNINKDTYSSQGHGEKEVGNGGGANQTKDIPS</sequence>
<dbReference type="KEGG" id="spib:G8759_15535"/>
<evidence type="ECO:0000256" key="1">
    <source>
        <dbReference type="SAM" id="MobiDB-lite"/>
    </source>
</evidence>
<keyword evidence="3" id="KW-1185">Reference proteome</keyword>
<organism evidence="2 3">
    <name type="scientific">Spirosoma aureum</name>
    <dbReference type="NCBI Taxonomy" id="2692134"/>
    <lineage>
        <taxon>Bacteria</taxon>
        <taxon>Pseudomonadati</taxon>
        <taxon>Bacteroidota</taxon>
        <taxon>Cytophagia</taxon>
        <taxon>Cytophagales</taxon>
        <taxon>Cytophagaceae</taxon>
        <taxon>Spirosoma</taxon>
    </lineage>
</organism>
<proteinExistence type="predicted"/>
<feature type="region of interest" description="Disordered" evidence="1">
    <location>
        <begin position="24"/>
        <end position="50"/>
    </location>
</feature>
<gene>
    <name evidence="2" type="ORF">G8759_15535</name>
</gene>
<dbReference type="RefSeq" id="WP_167209473.1">
    <property type="nucleotide sequence ID" value="NZ_CP050063.1"/>
</dbReference>
<evidence type="ECO:0000313" key="3">
    <source>
        <dbReference type="Proteomes" id="UP000501802"/>
    </source>
</evidence>
<accession>A0A6G9AN48</accession>
<dbReference type="AlphaFoldDB" id="A0A6G9AN48"/>
<reference evidence="2 3" key="1">
    <citation type="submission" date="2020-03" db="EMBL/GenBank/DDBJ databases">
        <authorList>
            <person name="Kim M.K."/>
        </authorList>
    </citation>
    <scope>NUCLEOTIDE SEQUENCE [LARGE SCALE GENOMIC DNA]</scope>
    <source>
        <strain evidence="2 3">BT328</strain>
    </source>
</reference>
<evidence type="ECO:0000313" key="2">
    <source>
        <dbReference type="EMBL" id="QIP13922.1"/>
    </source>
</evidence>